<evidence type="ECO:0000256" key="4">
    <source>
        <dbReference type="PROSITE-ProRule" id="PRU00335"/>
    </source>
</evidence>
<dbReference type="OrthoDB" id="9795011at2"/>
<accession>A0A066U3I8</accession>
<evidence type="ECO:0000256" key="2">
    <source>
        <dbReference type="ARBA" id="ARBA00023125"/>
    </source>
</evidence>
<dbReference type="PROSITE" id="PS50977">
    <property type="entry name" value="HTH_TETR_2"/>
    <property type="match status" value="1"/>
</dbReference>
<keyword evidence="7" id="KW-1185">Reference proteome</keyword>
<reference evidence="6 7" key="1">
    <citation type="submission" date="2014-05" db="EMBL/GenBank/DDBJ databases">
        <title>Draft genome sequence of Amycolatopsis rifamycinica DSM 46095.</title>
        <authorList>
            <person name="Lal R."/>
            <person name="Saxena A."/>
            <person name="Kumari R."/>
            <person name="Mukherjee U."/>
            <person name="Singh P."/>
            <person name="Sangwan N."/>
            <person name="Mahato N.K."/>
        </authorList>
    </citation>
    <scope>NUCLEOTIDE SEQUENCE [LARGE SCALE GENOMIC DNA]</scope>
    <source>
        <strain evidence="6 7">DSM 46095</strain>
    </source>
</reference>
<dbReference type="InterPro" id="IPR050109">
    <property type="entry name" value="HTH-type_TetR-like_transc_reg"/>
</dbReference>
<dbReference type="PRINTS" id="PR00455">
    <property type="entry name" value="HTHTETR"/>
</dbReference>
<dbReference type="eggNOG" id="COG1309">
    <property type="taxonomic scope" value="Bacteria"/>
</dbReference>
<feature type="domain" description="HTH tetR-type" evidence="5">
    <location>
        <begin position="13"/>
        <end position="72"/>
    </location>
</feature>
<evidence type="ECO:0000259" key="5">
    <source>
        <dbReference type="PROSITE" id="PS50977"/>
    </source>
</evidence>
<dbReference type="PANTHER" id="PTHR30055">
    <property type="entry name" value="HTH-TYPE TRANSCRIPTIONAL REGULATOR RUTR"/>
    <property type="match status" value="1"/>
</dbReference>
<dbReference type="Pfam" id="PF00440">
    <property type="entry name" value="TetR_N"/>
    <property type="match status" value="1"/>
</dbReference>
<evidence type="ECO:0000256" key="3">
    <source>
        <dbReference type="ARBA" id="ARBA00023163"/>
    </source>
</evidence>
<dbReference type="GO" id="GO:0003700">
    <property type="term" value="F:DNA-binding transcription factor activity"/>
    <property type="evidence" value="ECO:0007669"/>
    <property type="project" value="TreeGrafter"/>
</dbReference>
<dbReference type="GO" id="GO:0000976">
    <property type="term" value="F:transcription cis-regulatory region binding"/>
    <property type="evidence" value="ECO:0007669"/>
    <property type="project" value="TreeGrafter"/>
</dbReference>
<gene>
    <name evidence="6" type="ORF">DV20_11635</name>
</gene>
<protein>
    <recommendedName>
        <fullName evidence="5">HTH tetR-type domain-containing protein</fullName>
    </recommendedName>
</protein>
<comment type="caution">
    <text evidence="6">The sequence shown here is derived from an EMBL/GenBank/DDBJ whole genome shotgun (WGS) entry which is preliminary data.</text>
</comment>
<dbReference type="Pfam" id="PF21597">
    <property type="entry name" value="TetR_C_43"/>
    <property type="match status" value="1"/>
</dbReference>
<dbReference type="InterPro" id="IPR009057">
    <property type="entry name" value="Homeodomain-like_sf"/>
</dbReference>
<keyword evidence="1" id="KW-0805">Transcription regulation</keyword>
<dbReference type="AlphaFoldDB" id="A0A066U3I8"/>
<proteinExistence type="predicted"/>
<dbReference type="Gene3D" id="1.10.357.10">
    <property type="entry name" value="Tetracycline Repressor, domain 2"/>
    <property type="match status" value="1"/>
</dbReference>
<dbReference type="InterPro" id="IPR001647">
    <property type="entry name" value="HTH_TetR"/>
</dbReference>
<dbReference type="STRING" id="287986.DV20_11635"/>
<dbReference type="InterPro" id="IPR049445">
    <property type="entry name" value="TetR_SbtR-like_C"/>
</dbReference>
<organism evidence="6 7">
    <name type="scientific">Amycolatopsis rifamycinica</name>
    <dbReference type="NCBI Taxonomy" id="287986"/>
    <lineage>
        <taxon>Bacteria</taxon>
        <taxon>Bacillati</taxon>
        <taxon>Actinomycetota</taxon>
        <taxon>Actinomycetes</taxon>
        <taxon>Pseudonocardiales</taxon>
        <taxon>Pseudonocardiaceae</taxon>
        <taxon>Amycolatopsis</taxon>
    </lineage>
</organism>
<sequence>MAPGPRRPRADAARNRRRLLDAAAAAFGETGIDVPMSEVARRAGVGIATLARNFPAREDLIAAVFGASMTAYADTAAAAAADPDPWRAFCGFIEYVCRIPQRDRGFGQVLTTMFPGVEVLESERQRGLRAFIRLVRRAKEAGGLRPDFSPHDLPLIMLATAGVTRAGTPALAAAADRLVGFLLQACAAGNTGPLPGLPPPRELYQALEAGGRG</sequence>
<keyword evidence="2 4" id="KW-0238">DNA-binding</keyword>
<name>A0A066U3I8_9PSEU</name>
<dbReference type="InterPro" id="IPR036271">
    <property type="entry name" value="Tet_transcr_reg_TetR-rel_C_sf"/>
</dbReference>
<dbReference type="SUPFAM" id="SSF48498">
    <property type="entry name" value="Tetracyclin repressor-like, C-terminal domain"/>
    <property type="match status" value="1"/>
</dbReference>
<dbReference type="Proteomes" id="UP000027345">
    <property type="component" value="Unassembled WGS sequence"/>
</dbReference>
<keyword evidence="3" id="KW-0804">Transcription</keyword>
<evidence type="ECO:0000313" key="7">
    <source>
        <dbReference type="Proteomes" id="UP000027345"/>
    </source>
</evidence>
<dbReference type="SUPFAM" id="SSF46689">
    <property type="entry name" value="Homeodomain-like"/>
    <property type="match status" value="1"/>
</dbReference>
<dbReference type="RefSeq" id="WP_043779215.1">
    <property type="nucleotide sequence ID" value="NZ_JMQI01000024.1"/>
</dbReference>
<dbReference type="EMBL" id="JMQI01000024">
    <property type="protein sequence ID" value="KDN22031.1"/>
    <property type="molecule type" value="Genomic_DNA"/>
</dbReference>
<evidence type="ECO:0000256" key="1">
    <source>
        <dbReference type="ARBA" id="ARBA00023015"/>
    </source>
</evidence>
<evidence type="ECO:0000313" key="6">
    <source>
        <dbReference type="EMBL" id="KDN22031.1"/>
    </source>
</evidence>
<feature type="DNA-binding region" description="H-T-H motif" evidence="4">
    <location>
        <begin position="35"/>
        <end position="54"/>
    </location>
</feature>
<dbReference type="PANTHER" id="PTHR30055:SF234">
    <property type="entry name" value="HTH-TYPE TRANSCRIPTIONAL REGULATOR BETI"/>
    <property type="match status" value="1"/>
</dbReference>